<dbReference type="EMBL" id="CP119892">
    <property type="protein sequence ID" value="WFD25751.1"/>
    <property type="molecule type" value="Genomic_DNA"/>
</dbReference>
<dbReference type="Proteomes" id="UP001213623">
    <property type="component" value="Chromosome 1"/>
</dbReference>
<dbReference type="AlphaFoldDB" id="A0AAF0EJ94"/>
<organism evidence="1 2">
    <name type="scientific">Malassezia nana</name>
    <dbReference type="NCBI Taxonomy" id="180528"/>
    <lineage>
        <taxon>Eukaryota</taxon>
        <taxon>Fungi</taxon>
        <taxon>Dikarya</taxon>
        <taxon>Basidiomycota</taxon>
        <taxon>Ustilaginomycotina</taxon>
        <taxon>Malasseziomycetes</taxon>
        <taxon>Malasseziales</taxon>
        <taxon>Malasseziaceae</taxon>
        <taxon>Malassezia</taxon>
    </lineage>
</organism>
<accession>A0AAF0EJ94</accession>
<gene>
    <name evidence="1" type="ORF">MNAN1_000717</name>
</gene>
<evidence type="ECO:0000313" key="1">
    <source>
        <dbReference type="EMBL" id="WFD25751.1"/>
    </source>
</evidence>
<protein>
    <recommendedName>
        <fullName evidence="3">UBC core domain-containing protein</fullName>
    </recommendedName>
</protein>
<proteinExistence type="predicted"/>
<name>A0AAF0EJ94_9BASI</name>
<evidence type="ECO:0000313" key="2">
    <source>
        <dbReference type="Proteomes" id="UP001213623"/>
    </source>
</evidence>
<sequence length="206" mass="23040">MDDPLRTYASLTLGLGGTVFVRQGPYAPGVFRFSVQFTIHGTQLVLPTVFFPPILIHPLVEVRFSRLTQPATGRLSMLPYLGFATQRDWTTHPDNAAFLTCLTHYLHACFSMDVCAILKEQWTLNEHMWDLFHTDRAMFDRLAAQSASLSQSALALYDRQSGSGLPGDLDVTRPNSQALHTPTSVMPFEELAPKEVARIYSDLVEP</sequence>
<reference evidence="1" key="1">
    <citation type="submission" date="2023-03" db="EMBL/GenBank/DDBJ databases">
        <title>Mating type loci evolution in Malassezia.</title>
        <authorList>
            <person name="Coelho M.A."/>
        </authorList>
    </citation>
    <scope>NUCLEOTIDE SEQUENCE</scope>
    <source>
        <strain evidence="1">CBS 9557</strain>
    </source>
</reference>
<keyword evidence="2" id="KW-1185">Reference proteome</keyword>
<evidence type="ECO:0008006" key="3">
    <source>
        <dbReference type="Google" id="ProtNLM"/>
    </source>
</evidence>